<dbReference type="PANTHER" id="PTHR43221">
    <property type="entry name" value="PROTEASE HTPX"/>
    <property type="match status" value="1"/>
</dbReference>
<proteinExistence type="predicted"/>
<dbReference type="PANTHER" id="PTHR43221:SF1">
    <property type="entry name" value="PROTEASE HTPX"/>
    <property type="match status" value="1"/>
</dbReference>
<evidence type="ECO:0000256" key="6">
    <source>
        <dbReference type="ARBA" id="ARBA00022723"/>
    </source>
</evidence>
<evidence type="ECO:0000256" key="9">
    <source>
        <dbReference type="ARBA" id="ARBA00022989"/>
    </source>
</evidence>
<evidence type="ECO:0000313" key="16">
    <source>
        <dbReference type="Proteomes" id="UP001501867"/>
    </source>
</evidence>
<reference evidence="16" key="1">
    <citation type="journal article" date="2019" name="Int. J. Syst. Evol. Microbiol.">
        <title>The Global Catalogue of Microorganisms (GCM) 10K type strain sequencing project: providing services to taxonomists for standard genome sequencing and annotation.</title>
        <authorList>
            <consortium name="The Broad Institute Genomics Platform"/>
            <consortium name="The Broad Institute Genome Sequencing Center for Infectious Disease"/>
            <person name="Wu L."/>
            <person name="Ma J."/>
        </authorList>
    </citation>
    <scope>NUCLEOTIDE SEQUENCE [LARGE SCALE GENOMIC DNA]</scope>
    <source>
        <strain evidence="16">JCM 4505</strain>
    </source>
</reference>
<feature type="compositionally biased region" description="Pro residues" evidence="12">
    <location>
        <begin position="57"/>
        <end position="83"/>
    </location>
</feature>
<feature type="compositionally biased region" description="Low complexity" evidence="12">
    <location>
        <begin position="124"/>
        <end position="134"/>
    </location>
</feature>
<dbReference type="RefSeq" id="WP_344155674.1">
    <property type="nucleotide sequence ID" value="NZ_BAAABV010000014.1"/>
</dbReference>
<protein>
    <recommendedName>
        <fullName evidence="14">Peptidase M48 domain-containing protein</fullName>
    </recommendedName>
</protein>
<keyword evidence="7" id="KW-0378">Hydrolase</keyword>
<keyword evidence="16" id="KW-1185">Reference proteome</keyword>
<dbReference type="Gene3D" id="3.30.2010.10">
    <property type="entry name" value="Metalloproteases ('zincins'), catalytic domain"/>
    <property type="match status" value="1"/>
</dbReference>
<comment type="cofactor">
    <cofactor evidence="1">
        <name>Zn(2+)</name>
        <dbReference type="ChEBI" id="CHEBI:29105"/>
    </cofactor>
</comment>
<evidence type="ECO:0000256" key="3">
    <source>
        <dbReference type="ARBA" id="ARBA00022475"/>
    </source>
</evidence>
<feature type="transmembrane region" description="Helical" evidence="13">
    <location>
        <begin position="355"/>
        <end position="376"/>
    </location>
</feature>
<feature type="transmembrane region" description="Helical" evidence="13">
    <location>
        <begin position="382"/>
        <end position="402"/>
    </location>
</feature>
<feature type="domain" description="Peptidase M48" evidence="14">
    <location>
        <begin position="262"/>
        <end position="463"/>
    </location>
</feature>
<feature type="compositionally biased region" description="Pro residues" evidence="12">
    <location>
        <begin position="90"/>
        <end position="99"/>
    </location>
</feature>
<evidence type="ECO:0000256" key="2">
    <source>
        <dbReference type="ARBA" id="ARBA00004651"/>
    </source>
</evidence>
<feature type="transmembrane region" description="Helical" evidence="13">
    <location>
        <begin position="194"/>
        <end position="214"/>
    </location>
</feature>
<keyword evidence="3" id="KW-1003">Cell membrane</keyword>
<feature type="compositionally biased region" description="Low complexity" evidence="12">
    <location>
        <begin position="100"/>
        <end position="117"/>
    </location>
</feature>
<keyword evidence="6" id="KW-0479">Metal-binding</keyword>
<evidence type="ECO:0000256" key="10">
    <source>
        <dbReference type="ARBA" id="ARBA00023049"/>
    </source>
</evidence>
<evidence type="ECO:0000313" key="15">
    <source>
        <dbReference type="EMBL" id="GAA0281746.1"/>
    </source>
</evidence>
<feature type="compositionally biased region" description="Pro residues" evidence="12">
    <location>
        <begin position="39"/>
        <end position="49"/>
    </location>
</feature>
<name>A0ABP3EW82_9ACTN</name>
<keyword evidence="5 13" id="KW-0812">Transmembrane</keyword>
<feature type="compositionally biased region" description="Pro residues" evidence="12">
    <location>
        <begin position="173"/>
        <end position="184"/>
    </location>
</feature>
<dbReference type="Proteomes" id="UP001501867">
    <property type="component" value="Unassembled WGS sequence"/>
</dbReference>
<organism evidence="15 16">
    <name type="scientific">Streptomyces polychromogenes</name>
    <dbReference type="NCBI Taxonomy" id="67342"/>
    <lineage>
        <taxon>Bacteria</taxon>
        <taxon>Bacillati</taxon>
        <taxon>Actinomycetota</taxon>
        <taxon>Actinomycetes</taxon>
        <taxon>Kitasatosporales</taxon>
        <taxon>Streptomycetaceae</taxon>
        <taxon>Streptomyces</taxon>
    </lineage>
</organism>
<keyword evidence="8" id="KW-0862">Zinc</keyword>
<keyword evidence="11 13" id="KW-0472">Membrane</keyword>
<evidence type="ECO:0000256" key="1">
    <source>
        <dbReference type="ARBA" id="ARBA00001947"/>
    </source>
</evidence>
<evidence type="ECO:0000256" key="12">
    <source>
        <dbReference type="SAM" id="MobiDB-lite"/>
    </source>
</evidence>
<keyword evidence="10" id="KW-0482">Metalloprotease</keyword>
<dbReference type="Pfam" id="PF01435">
    <property type="entry name" value="Peptidase_M48"/>
    <property type="match status" value="1"/>
</dbReference>
<feature type="compositionally biased region" description="Pro residues" evidence="12">
    <location>
        <begin position="135"/>
        <end position="165"/>
    </location>
</feature>
<evidence type="ECO:0000259" key="14">
    <source>
        <dbReference type="Pfam" id="PF01435"/>
    </source>
</evidence>
<comment type="subcellular location">
    <subcellularLocation>
        <location evidence="2">Cell membrane</location>
        <topology evidence="2">Multi-pass membrane protein</topology>
    </subcellularLocation>
</comment>
<gene>
    <name evidence="15" type="ORF">GCM10010302_19420</name>
</gene>
<evidence type="ECO:0000256" key="5">
    <source>
        <dbReference type="ARBA" id="ARBA00022692"/>
    </source>
</evidence>
<dbReference type="InterPro" id="IPR001915">
    <property type="entry name" value="Peptidase_M48"/>
</dbReference>
<evidence type="ECO:0000256" key="11">
    <source>
        <dbReference type="ARBA" id="ARBA00023136"/>
    </source>
</evidence>
<dbReference type="InterPro" id="IPR050083">
    <property type="entry name" value="HtpX_protease"/>
</dbReference>
<evidence type="ECO:0000256" key="13">
    <source>
        <dbReference type="SAM" id="Phobius"/>
    </source>
</evidence>
<keyword evidence="9 13" id="KW-1133">Transmembrane helix</keyword>
<feature type="region of interest" description="Disordered" evidence="12">
    <location>
        <begin position="1"/>
        <end position="188"/>
    </location>
</feature>
<evidence type="ECO:0000256" key="4">
    <source>
        <dbReference type="ARBA" id="ARBA00022670"/>
    </source>
</evidence>
<accession>A0ABP3EW82</accession>
<sequence>MPQQAPPQAPPQVPPPPNPYAQPAAQADPRVPQQGHPHPAAPAAPPAPPTATQGYPLAPPAQAPGHPATPPPPPQPQPQPPHPAGGGQPYAPPAPPAPAFAPGGFAAPPHSAGFQAPSAPPAPSQGQAPGDPAAPGTPPPPAPPTLAKPEPGQAPPAPGSAPAYPPAAYDPAQPAPYDPGAPPPVRRKADASSLTTLLLHLPLFLGSLLVIWLISQLFPSGLDVVFVLAWLASGALVFHRPTERALARLMFKFREPTAAELARLRPVWDEVTRQAGIDGARYDLWVEDSAEINASAAAGHLVSVTRRSLNGLPPEELAAVLAHELGHHVGGHAWSGLLGFWYAVPARCVMTLVRVITLLLFSVASCVAAILTLVILGLTIAFAVTFPPALALLAVPFLLAWAGRRGELRADRFAAEIGYGPQLHAVFTGWQARGDDDGHLRQGLVSRLMSTHPPAHQRIRALEPFVSAPGGPAAPTGGLPS</sequence>
<keyword evidence="4" id="KW-0645">Protease</keyword>
<feature type="transmembrane region" description="Helical" evidence="13">
    <location>
        <begin position="220"/>
        <end position="238"/>
    </location>
</feature>
<comment type="caution">
    <text evidence="15">The sequence shown here is derived from an EMBL/GenBank/DDBJ whole genome shotgun (WGS) entry which is preliminary data.</text>
</comment>
<evidence type="ECO:0000256" key="7">
    <source>
        <dbReference type="ARBA" id="ARBA00022801"/>
    </source>
</evidence>
<dbReference type="EMBL" id="BAAABV010000014">
    <property type="protein sequence ID" value="GAA0281746.1"/>
    <property type="molecule type" value="Genomic_DNA"/>
</dbReference>
<evidence type="ECO:0000256" key="8">
    <source>
        <dbReference type="ARBA" id="ARBA00022833"/>
    </source>
</evidence>
<feature type="compositionally biased region" description="Pro residues" evidence="12">
    <location>
        <begin position="1"/>
        <end position="20"/>
    </location>
</feature>
<feature type="compositionally biased region" description="Low complexity" evidence="12">
    <location>
        <begin position="21"/>
        <end position="38"/>
    </location>
</feature>